<dbReference type="eggNOG" id="ENOG502SHQ7">
    <property type="taxonomic scope" value="Eukaryota"/>
</dbReference>
<gene>
    <name evidence="2" type="ORF">BAUCODRAFT_243344</name>
</gene>
<feature type="transmembrane region" description="Helical" evidence="1">
    <location>
        <begin position="187"/>
        <end position="211"/>
    </location>
</feature>
<dbReference type="HOGENOM" id="CLU_021043_2_0_1"/>
<accession>M2MAK5</accession>
<dbReference type="AlphaFoldDB" id="M2MAK5"/>
<dbReference type="EMBL" id="KB445560">
    <property type="protein sequence ID" value="EMC93491.1"/>
    <property type="molecule type" value="Genomic_DNA"/>
</dbReference>
<dbReference type="OrthoDB" id="2688021at2759"/>
<feature type="transmembrane region" description="Helical" evidence="1">
    <location>
        <begin position="92"/>
        <end position="111"/>
    </location>
</feature>
<feature type="transmembrane region" description="Helical" evidence="1">
    <location>
        <begin position="145"/>
        <end position="167"/>
    </location>
</feature>
<dbReference type="STRING" id="717646.M2MAK5"/>
<keyword evidence="1" id="KW-0472">Membrane</keyword>
<reference evidence="2 3" key="1">
    <citation type="journal article" date="2012" name="PLoS Pathog.">
        <title>Diverse lifestyles and strategies of plant pathogenesis encoded in the genomes of eighteen Dothideomycetes fungi.</title>
        <authorList>
            <person name="Ohm R.A."/>
            <person name="Feau N."/>
            <person name="Henrissat B."/>
            <person name="Schoch C.L."/>
            <person name="Horwitz B.A."/>
            <person name="Barry K.W."/>
            <person name="Condon B.J."/>
            <person name="Copeland A.C."/>
            <person name="Dhillon B."/>
            <person name="Glaser F."/>
            <person name="Hesse C.N."/>
            <person name="Kosti I."/>
            <person name="LaButti K."/>
            <person name="Lindquist E.A."/>
            <person name="Lucas S."/>
            <person name="Salamov A.A."/>
            <person name="Bradshaw R.E."/>
            <person name="Ciuffetti L."/>
            <person name="Hamelin R.C."/>
            <person name="Kema G.H.J."/>
            <person name="Lawrence C."/>
            <person name="Scott J.A."/>
            <person name="Spatafora J.W."/>
            <person name="Turgeon B.G."/>
            <person name="de Wit P.J.G.M."/>
            <person name="Zhong S."/>
            <person name="Goodwin S.B."/>
            <person name="Grigoriev I.V."/>
        </authorList>
    </citation>
    <scope>NUCLEOTIDE SEQUENCE [LARGE SCALE GENOMIC DNA]</scope>
    <source>
        <strain evidence="2 3">UAMH 10762</strain>
    </source>
</reference>
<feature type="transmembrane region" description="Helical" evidence="1">
    <location>
        <begin position="278"/>
        <end position="302"/>
    </location>
</feature>
<feature type="transmembrane region" description="Helical" evidence="1">
    <location>
        <begin position="404"/>
        <end position="422"/>
    </location>
</feature>
<proteinExistence type="predicted"/>
<keyword evidence="1" id="KW-0812">Transmembrane</keyword>
<evidence type="ECO:0000256" key="1">
    <source>
        <dbReference type="SAM" id="Phobius"/>
    </source>
</evidence>
<keyword evidence="3" id="KW-1185">Reference proteome</keyword>
<sequence>MSYAALATQVGYQSPSGDREYKQTKHIRRVEPSDFPYERGLKTKYVCIAGLVLCWTAGIAITGFGSWVIYFVHTGQAADTYWYLPHMAAESVPLATNLLVTLLVEATGYIHTTSLRWALQREGRLNFNSNLRLCTFSKTSGPNKWYSNMIILGSVTMAYASSSLTFWHSNQSTSITSMFNMGVDNVSIGGIPILLLGFCFLTLAAMSTWALKATDIPCWSSSPLDTTLAAQHAGNVVRQAGRSMRSVHDIHEPSIPAYPQDRQGSAWRAHWEVRLTVVLLWTLVILCFAWAGIVSHLIRFYLPGSDGFGSWSIVPSDNTAQLYWEPSKYNQTINSLLIIFLFAILQGPLTFGLHCAELQVNLSRDEAFWRKATNINGCQLEQYDSVKAAFTSWQSLTLSAFKTILHWLFGLSVAVLNGRVYFGAAQIVYLGLLAAVAASFVTYITGRRPRGPQPAAYGHLQTLTNLIDEWSPTMYWGHKSDGFPAPHAGTAHYALPAPKNMPYL</sequence>
<protein>
    <submittedName>
        <fullName evidence="2">Uncharacterized protein</fullName>
    </submittedName>
</protein>
<dbReference type="OMA" id="GRCMMSV"/>
<name>M2MAK5_BAUPA</name>
<dbReference type="GeneID" id="19110162"/>
<dbReference type="KEGG" id="bcom:BAUCODRAFT_243344"/>
<dbReference type="RefSeq" id="XP_007679621.1">
    <property type="nucleotide sequence ID" value="XM_007681431.1"/>
</dbReference>
<feature type="transmembrane region" description="Helical" evidence="1">
    <location>
        <begin position="45"/>
        <end position="72"/>
    </location>
</feature>
<organism evidence="2 3">
    <name type="scientific">Baudoinia panamericana (strain UAMH 10762)</name>
    <name type="common">Angels' share fungus</name>
    <name type="synonym">Baudoinia compniacensis (strain UAMH 10762)</name>
    <dbReference type="NCBI Taxonomy" id="717646"/>
    <lineage>
        <taxon>Eukaryota</taxon>
        <taxon>Fungi</taxon>
        <taxon>Dikarya</taxon>
        <taxon>Ascomycota</taxon>
        <taxon>Pezizomycotina</taxon>
        <taxon>Dothideomycetes</taxon>
        <taxon>Dothideomycetidae</taxon>
        <taxon>Mycosphaerellales</taxon>
        <taxon>Teratosphaeriaceae</taxon>
        <taxon>Baudoinia</taxon>
    </lineage>
</organism>
<dbReference type="Proteomes" id="UP000011761">
    <property type="component" value="Unassembled WGS sequence"/>
</dbReference>
<evidence type="ECO:0000313" key="2">
    <source>
        <dbReference type="EMBL" id="EMC93491.1"/>
    </source>
</evidence>
<feature type="transmembrane region" description="Helical" evidence="1">
    <location>
        <begin position="428"/>
        <end position="446"/>
    </location>
</feature>
<evidence type="ECO:0000313" key="3">
    <source>
        <dbReference type="Proteomes" id="UP000011761"/>
    </source>
</evidence>
<keyword evidence="1" id="KW-1133">Transmembrane helix</keyword>
<feature type="transmembrane region" description="Helical" evidence="1">
    <location>
        <begin position="333"/>
        <end position="356"/>
    </location>
</feature>